<proteinExistence type="predicted"/>
<accession>A0A8J6N2B8</accession>
<protein>
    <recommendedName>
        <fullName evidence="1">Phosphotyrosine protein phosphatase I domain-containing protein</fullName>
    </recommendedName>
</protein>
<dbReference type="PANTHER" id="PTHR11717">
    <property type="entry name" value="LOW MOLECULAR WEIGHT PROTEIN TYROSINE PHOSPHATASE"/>
    <property type="match status" value="1"/>
</dbReference>
<feature type="domain" description="Phosphotyrosine protein phosphatase I" evidence="1">
    <location>
        <begin position="1"/>
        <end position="148"/>
    </location>
</feature>
<comment type="caution">
    <text evidence="2">The sequence shown here is derived from an EMBL/GenBank/DDBJ whole genome shotgun (WGS) entry which is preliminary data.</text>
</comment>
<dbReference type="Gene3D" id="3.40.50.2300">
    <property type="match status" value="1"/>
</dbReference>
<reference evidence="2 3" key="1">
    <citation type="submission" date="2020-08" db="EMBL/GenBank/DDBJ databases">
        <title>Bridging the membrane lipid divide: bacteria of the FCB group superphylum have the potential to synthesize archaeal ether lipids.</title>
        <authorList>
            <person name="Villanueva L."/>
            <person name="Von Meijenfeldt F.A.B."/>
            <person name="Westbye A.B."/>
            <person name="Yadav S."/>
            <person name="Hopmans E.C."/>
            <person name="Dutilh B.E."/>
            <person name="Sinninghe Damste J.S."/>
        </authorList>
    </citation>
    <scope>NUCLEOTIDE SEQUENCE [LARGE SCALE GENOMIC DNA]</scope>
    <source>
        <strain evidence="2">NIOZ-UU27</strain>
    </source>
</reference>
<dbReference type="SUPFAM" id="SSF52788">
    <property type="entry name" value="Phosphotyrosine protein phosphatases I"/>
    <property type="match status" value="1"/>
</dbReference>
<name>A0A8J6N2B8_9DELT</name>
<dbReference type="Proteomes" id="UP000650524">
    <property type="component" value="Unassembled WGS sequence"/>
</dbReference>
<sequence length="166" mass="18617">MNILFVCSANVSRSFLAENLLKREIEKENIKDISVASAGLNTFDLNEPDRKMVAHLSKIGIPPGEHRPKQISKQDVDWANIILVMETDHAKKIMDLWPEAKTKLQVFGRFVSAGPSIDDVIDPFGKSSYHYRLAQSQITLAINNFVQLLLMTPQKGAKSTKIQIAQ</sequence>
<organism evidence="2 3">
    <name type="scientific">Candidatus Desulfacyla euxinica</name>
    <dbReference type="NCBI Taxonomy" id="2841693"/>
    <lineage>
        <taxon>Bacteria</taxon>
        <taxon>Deltaproteobacteria</taxon>
        <taxon>Candidatus Desulfacyla</taxon>
    </lineage>
</organism>
<evidence type="ECO:0000259" key="1">
    <source>
        <dbReference type="SMART" id="SM00226"/>
    </source>
</evidence>
<dbReference type="InterPro" id="IPR023485">
    <property type="entry name" value="Ptyr_pPase"/>
</dbReference>
<gene>
    <name evidence="2" type="ORF">H8E19_14790</name>
</gene>
<dbReference type="AlphaFoldDB" id="A0A8J6N2B8"/>
<evidence type="ECO:0000313" key="3">
    <source>
        <dbReference type="Proteomes" id="UP000650524"/>
    </source>
</evidence>
<dbReference type="GO" id="GO:0004725">
    <property type="term" value="F:protein tyrosine phosphatase activity"/>
    <property type="evidence" value="ECO:0007669"/>
    <property type="project" value="TreeGrafter"/>
</dbReference>
<dbReference type="Pfam" id="PF01451">
    <property type="entry name" value="LMWPc"/>
    <property type="match status" value="1"/>
</dbReference>
<dbReference type="InterPro" id="IPR050438">
    <property type="entry name" value="LMW_PTPase"/>
</dbReference>
<dbReference type="PANTHER" id="PTHR11717:SF31">
    <property type="entry name" value="LOW MOLECULAR WEIGHT PROTEIN-TYROSINE-PHOSPHATASE ETP-RELATED"/>
    <property type="match status" value="1"/>
</dbReference>
<evidence type="ECO:0000313" key="2">
    <source>
        <dbReference type="EMBL" id="MBC8178668.1"/>
    </source>
</evidence>
<dbReference type="SMART" id="SM00226">
    <property type="entry name" value="LMWPc"/>
    <property type="match status" value="1"/>
</dbReference>
<dbReference type="InterPro" id="IPR036196">
    <property type="entry name" value="Ptyr_pPase_sf"/>
</dbReference>
<dbReference type="EMBL" id="JACNJD010000301">
    <property type="protein sequence ID" value="MBC8178668.1"/>
    <property type="molecule type" value="Genomic_DNA"/>
</dbReference>